<keyword evidence="2 4" id="KW-0238">DNA-binding</keyword>
<dbReference type="HAMAP" id="MF_00317">
    <property type="entry name" value="DNApol_clamp_arch"/>
    <property type="match status" value="1"/>
</dbReference>
<dbReference type="PRINTS" id="PR00339">
    <property type="entry name" value="PCNACYCLIN"/>
</dbReference>
<keyword evidence="8" id="KW-1185">Reference proteome</keyword>
<dbReference type="CDD" id="cd00577">
    <property type="entry name" value="PCNA"/>
    <property type="match status" value="1"/>
</dbReference>
<evidence type="ECO:0000256" key="4">
    <source>
        <dbReference type="RuleBase" id="RU003671"/>
    </source>
</evidence>
<dbReference type="Pfam" id="PF00705">
    <property type="entry name" value="PCNA_N"/>
    <property type="match status" value="1"/>
</dbReference>
<proteinExistence type="inferred from homology"/>
<dbReference type="InterPro" id="IPR022649">
    <property type="entry name" value="Pr_cel_nuc_antig_C"/>
</dbReference>
<evidence type="ECO:0000259" key="6">
    <source>
        <dbReference type="Pfam" id="PF02747"/>
    </source>
</evidence>
<organism evidence="7 8">
    <name type="scientific">Tritrichomonas musculus</name>
    <dbReference type="NCBI Taxonomy" id="1915356"/>
    <lineage>
        <taxon>Eukaryota</taxon>
        <taxon>Metamonada</taxon>
        <taxon>Parabasalia</taxon>
        <taxon>Tritrichomonadida</taxon>
        <taxon>Tritrichomonadidae</taxon>
        <taxon>Tritrichomonas</taxon>
    </lineage>
</organism>
<comment type="similarity">
    <text evidence="1 4">Belongs to the PCNA family.</text>
</comment>
<keyword evidence="4" id="KW-0235">DNA replication</keyword>
<evidence type="ECO:0000313" key="8">
    <source>
        <dbReference type="Proteomes" id="UP001470230"/>
    </source>
</evidence>
<dbReference type="Pfam" id="PF02747">
    <property type="entry name" value="PCNA_C"/>
    <property type="match status" value="1"/>
</dbReference>
<comment type="function">
    <text evidence="3">This protein is an auxiliary protein of DNA polymerase delta and is involved in the control of eukaryotic DNA replication by increasing the polymerase's processivity during elongation of the leading strand.</text>
</comment>
<feature type="domain" description="Proliferating cell nuclear antigen PCNA C-terminal" evidence="6">
    <location>
        <begin position="125"/>
        <end position="247"/>
    </location>
</feature>
<dbReference type="InterPro" id="IPR000730">
    <property type="entry name" value="Pr_cel_nuc_antig"/>
</dbReference>
<dbReference type="InterPro" id="IPR046938">
    <property type="entry name" value="DNA_clamp_sf"/>
</dbReference>
<name>A0ABR2HDY7_9EUKA</name>
<dbReference type="InterPro" id="IPR022648">
    <property type="entry name" value="Pr_cel_nuc_antig_N"/>
</dbReference>
<comment type="caution">
    <text evidence="7">The sequence shown here is derived from an EMBL/GenBank/DDBJ whole genome shotgun (WGS) entry which is preliminary data.</text>
</comment>
<comment type="subcellular location">
    <subcellularLocation>
        <location evidence="3">Nucleus</location>
    </subcellularLocation>
</comment>
<reference evidence="7 8" key="1">
    <citation type="submission" date="2024-04" db="EMBL/GenBank/DDBJ databases">
        <title>Tritrichomonas musculus Genome.</title>
        <authorList>
            <person name="Alves-Ferreira E."/>
            <person name="Grigg M."/>
            <person name="Lorenzi H."/>
            <person name="Galac M."/>
        </authorList>
    </citation>
    <scope>NUCLEOTIDE SEQUENCE [LARGE SCALE GENOMIC DNA]</scope>
    <source>
        <strain evidence="7 8">EAF2021</strain>
    </source>
</reference>
<dbReference type="PANTHER" id="PTHR11352:SF0">
    <property type="entry name" value="PROLIFERATING CELL NUCLEAR ANTIGEN"/>
    <property type="match status" value="1"/>
</dbReference>
<evidence type="ECO:0000259" key="5">
    <source>
        <dbReference type="Pfam" id="PF00705"/>
    </source>
</evidence>
<sequence length="259" mass="29486">MKATCTNPIYFKKILDTISILVEDVNLQCNEKGIFIQGLDPSKVSMFKLILKSSFFETYECNSNVMLGVNIPTILQIMKHLDEKKSFTLKTNKKLTKLKFQINNSGYSLNFTTSLKKLNKDGTIIPKILASATIKITTKSFTKLIDELNQKGDKVNITVCTNHIFLSTDKCPNTAINLDCQYPNDVNIQVNEKMSFDITFSLRFLKIFSKASNLTKNVIIEITKDFPISIFFYFPKNLGLIEYHLAPMVTDCDDQDEKS</sequence>
<feature type="domain" description="Proliferating cell nuclear antigen PCNA N-terminal" evidence="5">
    <location>
        <begin position="9"/>
        <end position="121"/>
    </location>
</feature>
<dbReference type="NCBIfam" id="TIGR00590">
    <property type="entry name" value="pcna"/>
    <property type="match status" value="1"/>
</dbReference>
<evidence type="ECO:0000313" key="7">
    <source>
        <dbReference type="EMBL" id="KAK8843858.1"/>
    </source>
</evidence>
<dbReference type="Gene3D" id="3.70.10.10">
    <property type="match status" value="1"/>
</dbReference>
<protein>
    <recommendedName>
        <fullName evidence="3">DNA sliding clamp PCNA</fullName>
    </recommendedName>
</protein>
<gene>
    <name evidence="7" type="ORF">M9Y10_024934</name>
</gene>
<dbReference type="Proteomes" id="UP001470230">
    <property type="component" value="Unassembled WGS sequence"/>
</dbReference>
<keyword evidence="3" id="KW-0539">Nucleus</keyword>
<evidence type="ECO:0000256" key="3">
    <source>
        <dbReference type="RuleBase" id="RU000641"/>
    </source>
</evidence>
<dbReference type="EMBL" id="JAPFFF010000034">
    <property type="protein sequence ID" value="KAK8843858.1"/>
    <property type="molecule type" value="Genomic_DNA"/>
</dbReference>
<dbReference type="SUPFAM" id="SSF55979">
    <property type="entry name" value="DNA clamp"/>
    <property type="match status" value="2"/>
</dbReference>
<accession>A0ABR2HDY7</accession>
<evidence type="ECO:0000256" key="1">
    <source>
        <dbReference type="ARBA" id="ARBA00010462"/>
    </source>
</evidence>
<dbReference type="PANTHER" id="PTHR11352">
    <property type="entry name" value="PROLIFERATING CELL NUCLEAR ANTIGEN"/>
    <property type="match status" value="1"/>
</dbReference>
<evidence type="ECO:0000256" key="2">
    <source>
        <dbReference type="ARBA" id="ARBA00023125"/>
    </source>
</evidence>